<protein>
    <submittedName>
        <fullName evidence="8">C-type cytochrome</fullName>
    </submittedName>
</protein>
<keyword evidence="6" id="KW-0732">Signal</keyword>
<dbReference type="SUPFAM" id="SSF46626">
    <property type="entry name" value="Cytochrome c"/>
    <property type="match status" value="1"/>
</dbReference>
<evidence type="ECO:0000256" key="6">
    <source>
        <dbReference type="SAM" id="SignalP"/>
    </source>
</evidence>
<feature type="signal peptide" evidence="6">
    <location>
        <begin position="1"/>
        <end position="17"/>
    </location>
</feature>
<evidence type="ECO:0000256" key="1">
    <source>
        <dbReference type="ARBA" id="ARBA00022617"/>
    </source>
</evidence>
<dbReference type="RefSeq" id="WP_193346763.1">
    <property type="nucleotide sequence ID" value="NZ_CBCSIP010000018.1"/>
</dbReference>
<feature type="chain" id="PRO_5045204064" evidence="6">
    <location>
        <begin position="18"/>
        <end position="150"/>
    </location>
</feature>
<accession>A0ABR9PHJ0</accession>
<comment type="caution">
    <text evidence="8">The sequence shown here is derived from an EMBL/GenBank/DDBJ whole genome shotgun (WGS) entry which is preliminary data.</text>
</comment>
<evidence type="ECO:0000256" key="3">
    <source>
        <dbReference type="ARBA" id="ARBA00023004"/>
    </source>
</evidence>
<keyword evidence="1 4" id="KW-0349">Heme</keyword>
<evidence type="ECO:0000256" key="4">
    <source>
        <dbReference type="PROSITE-ProRule" id="PRU00433"/>
    </source>
</evidence>
<keyword evidence="2 4" id="KW-0479">Metal-binding</keyword>
<gene>
    <name evidence="8" type="ORF">G4177_04130</name>
</gene>
<keyword evidence="3 4" id="KW-0408">Iron</keyword>
<dbReference type="EMBL" id="JAAIYO010000001">
    <property type="protein sequence ID" value="MBE4747365.1"/>
    <property type="molecule type" value="Genomic_DNA"/>
</dbReference>
<evidence type="ECO:0000313" key="9">
    <source>
        <dbReference type="Proteomes" id="UP001516472"/>
    </source>
</evidence>
<evidence type="ECO:0000256" key="5">
    <source>
        <dbReference type="SAM" id="MobiDB-lite"/>
    </source>
</evidence>
<evidence type="ECO:0000313" key="8">
    <source>
        <dbReference type="EMBL" id="MBE4747365.1"/>
    </source>
</evidence>
<evidence type="ECO:0000259" key="7">
    <source>
        <dbReference type="PROSITE" id="PS51007"/>
    </source>
</evidence>
<proteinExistence type="predicted"/>
<evidence type="ECO:0000256" key="2">
    <source>
        <dbReference type="ARBA" id="ARBA00022723"/>
    </source>
</evidence>
<feature type="domain" description="Cytochrome c" evidence="7">
    <location>
        <begin position="16"/>
        <end position="105"/>
    </location>
</feature>
<sequence>MKRLIPLLLLLPALASAQDRGELAFNKACTQCHQAQAPTRPPKPVKGIRTPVAPAMDQVVRKKSLTQIHAWVQSPHRFNAKTACDTRLLAPDDLESLMSFLATVTVPAEPPRRVLLKQQREQQVVERTRRKKAEAEAKAKQSQSTNQGKK</sequence>
<organism evidence="8 9">
    <name type="scientific">Corallococcus soli</name>
    <dbReference type="NCBI Taxonomy" id="2710757"/>
    <lineage>
        <taxon>Bacteria</taxon>
        <taxon>Pseudomonadati</taxon>
        <taxon>Myxococcota</taxon>
        <taxon>Myxococcia</taxon>
        <taxon>Myxococcales</taxon>
        <taxon>Cystobacterineae</taxon>
        <taxon>Myxococcaceae</taxon>
        <taxon>Corallococcus</taxon>
    </lineage>
</organism>
<name>A0ABR9PHJ0_9BACT</name>
<dbReference type="InterPro" id="IPR036909">
    <property type="entry name" value="Cyt_c-like_dom_sf"/>
</dbReference>
<keyword evidence="9" id="KW-1185">Reference proteome</keyword>
<dbReference type="Proteomes" id="UP001516472">
    <property type="component" value="Unassembled WGS sequence"/>
</dbReference>
<dbReference type="InterPro" id="IPR009056">
    <property type="entry name" value="Cyt_c-like_dom"/>
</dbReference>
<dbReference type="PROSITE" id="PS51007">
    <property type="entry name" value="CYTC"/>
    <property type="match status" value="1"/>
</dbReference>
<dbReference type="Gene3D" id="1.10.760.10">
    <property type="entry name" value="Cytochrome c-like domain"/>
    <property type="match status" value="1"/>
</dbReference>
<feature type="compositionally biased region" description="Basic and acidic residues" evidence="5">
    <location>
        <begin position="118"/>
        <end position="139"/>
    </location>
</feature>
<feature type="region of interest" description="Disordered" evidence="5">
    <location>
        <begin position="113"/>
        <end position="150"/>
    </location>
</feature>
<reference evidence="8 9" key="1">
    <citation type="submission" date="2020-02" db="EMBL/GenBank/DDBJ databases">
        <authorList>
            <person name="Babadi Z.K."/>
            <person name="Risdian C."/>
            <person name="Ebrahimipour G.H."/>
            <person name="Wink J."/>
        </authorList>
    </citation>
    <scope>NUCLEOTIDE SEQUENCE [LARGE SCALE GENOMIC DNA]</scope>
    <source>
        <strain evidence="8 9">ZKHCc1 1396</strain>
    </source>
</reference>
<feature type="compositionally biased region" description="Polar residues" evidence="5">
    <location>
        <begin position="141"/>
        <end position="150"/>
    </location>
</feature>